<sequence>MPSEAKILLVDDHEDTLYALESALAPLGYHLTRATSGEAALKEVLRGQVGLLLLDVRMPGVSGLDVVRYMRGVEQTQHIPVILLTGFGLDAELTAAAFRLGVADLVMKPIDPWSLRTKVRYLFDAHERAHALEREVRELRARLKDREDRDDRGARGHGHTGGRVVPAQRERTDDDALDDALDDVKGDVKGDVGDARDDARHDARDGANDRA</sequence>
<proteinExistence type="predicted"/>
<protein>
    <submittedName>
        <fullName evidence="5">Two-component system response regulator</fullName>
    </submittedName>
</protein>
<dbReference type="InterPro" id="IPR050595">
    <property type="entry name" value="Bact_response_regulator"/>
</dbReference>
<gene>
    <name evidence="5" type="ORF">ACFQGO_05120</name>
</gene>
<dbReference type="SMART" id="SM00448">
    <property type="entry name" value="REC"/>
    <property type="match status" value="1"/>
</dbReference>
<dbReference type="Proteomes" id="UP001596112">
    <property type="component" value="Unassembled WGS sequence"/>
</dbReference>
<feature type="region of interest" description="Disordered" evidence="3">
    <location>
        <begin position="145"/>
        <end position="211"/>
    </location>
</feature>
<accession>A0ABW1B1J2</accession>
<dbReference type="InterPro" id="IPR011006">
    <property type="entry name" value="CheY-like_superfamily"/>
</dbReference>
<reference evidence="6" key="1">
    <citation type="journal article" date="2019" name="Int. J. Syst. Evol. Microbiol.">
        <title>The Global Catalogue of Microorganisms (GCM) 10K type strain sequencing project: providing services to taxonomists for standard genome sequencing and annotation.</title>
        <authorList>
            <consortium name="The Broad Institute Genomics Platform"/>
            <consortium name="The Broad Institute Genome Sequencing Center for Infectious Disease"/>
            <person name="Wu L."/>
            <person name="Ma J."/>
        </authorList>
    </citation>
    <scope>NUCLEOTIDE SEQUENCE [LARGE SCALE GENOMIC DNA]</scope>
    <source>
        <strain evidence="6">JCM 9918</strain>
    </source>
</reference>
<evidence type="ECO:0000313" key="5">
    <source>
        <dbReference type="EMBL" id="MFC5806893.1"/>
    </source>
</evidence>
<dbReference type="CDD" id="cd00156">
    <property type="entry name" value="REC"/>
    <property type="match status" value="1"/>
</dbReference>
<name>A0ABW1B1J2_9ACTN</name>
<dbReference type="PROSITE" id="PS50110">
    <property type="entry name" value="RESPONSE_REGULATORY"/>
    <property type="match status" value="1"/>
</dbReference>
<feature type="domain" description="Response regulatory" evidence="4">
    <location>
        <begin position="6"/>
        <end position="123"/>
    </location>
</feature>
<feature type="modified residue" description="4-aspartylphosphate" evidence="2">
    <location>
        <position position="55"/>
    </location>
</feature>
<dbReference type="Gene3D" id="3.40.50.2300">
    <property type="match status" value="1"/>
</dbReference>
<comment type="caution">
    <text evidence="5">The sequence shown here is derived from an EMBL/GenBank/DDBJ whole genome shotgun (WGS) entry which is preliminary data.</text>
</comment>
<dbReference type="InterPro" id="IPR001789">
    <property type="entry name" value="Sig_transdc_resp-reg_receiver"/>
</dbReference>
<dbReference type="Pfam" id="PF00072">
    <property type="entry name" value="Response_reg"/>
    <property type="match status" value="1"/>
</dbReference>
<dbReference type="PANTHER" id="PTHR44591:SF3">
    <property type="entry name" value="RESPONSE REGULATORY DOMAIN-CONTAINING PROTEIN"/>
    <property type="match status" value="1"/>
</dbReference>
<evidence type="ECO:0000313" key="6">
    <source>
        <dbReference type="Proteomes" id="UP001596112"/>
    </source>
</evidence>
<organism evidence="5 6">
    <name type="scientific">Streptomyces heilongjiangensis</name>
    <dbReference type="NCBI Taxonomy" id="945052"/>
    <lineage>
        <taxon>Bacteria</taxon>
        <taxon>Bacillati</taxon>
        <taxon>Actinomycetota</taxon>
        <taxon>Actinomycetes</taxon>
        <taxon>Kitasatosporales</taxon>
        <taxon>Streptomycetaceae</taxon>
        <taxon>Streptomyces</taxon>
    </lineage>
</organism>
<feature type="compositionally biased region" description="Basic and acidic residues" evidence="3">
    <location>
        <begin position="182"/>
        <end position="211"/>
    </location>
</feature>
<keyword evidence="6" id="KW-1185">Reference proteome</keyword>
<evidence type="ECO:0000256" key="3">
    <source>
        <dbReference type="SAM" id="MobiDB-lite"/>
    </source>
</evidence>
<keyword evidence="1 2" id="KW-0597">Phosphoprotein</keyword>
<dbReference type="PANTHER" id="PTHR44591">
    <property type="entry name" value="STRESS RESPONSE REGULATOR PROTEIN 1"/>
    <property type="match status" value="1"/>
</dbReference>
<evidence type="ECO:0000256" key="2">
    <source>
        <dbReference type="PROSITE-ProRule" id="PRU00169"/>
    </source>
</evidence>
<feature type="compositionally biased region" description="Basic and acidic residues" evidence="3">
    <location>
        <begin position="145"/>
        <end position="154"/>
    </location>
</feature>
<evidence type="ECO:0000259" key="4">
    <source>
        <dbReference type="PROSITE" id="PS50110"/>
    </source>
</evidence>
<dbReference type="EMBL" id="JBHSNZ010000003">
    <property type="protein sequence ID" value="MFC5806893.1"/>
    <property type="molecule type" value="Genomic_DNA"/>
</dbReference>
<dbReference type="RefSeq" id="WP_272171231.1">
    <property type="nucleotide sequence ID" value="NZ_JAQOSL010000027.1"/>
</dbReference>
<evidence type="ECO:0000256" key="1">
    <source>
        <dbReference type="ARBA" id="ARBA00022553"/>
    </source>
</evidence>
<dbReference type="SUPFAM" id="SSF52172">
    <property type="entry name" value="CheY-like"/>
    <property type="match status" value="1"/>
</dbReference>